<evidence type="ECO:0000313" key="1">
    <source>
        <dbReference type="EMBL" id="MDQ0647238.1"/>
    </source>
</evidence>
<dbReference type="InterPro" id="IPR025332">
    <property type="entry name" value="DUF4238"/>
</dbReference>
<sequence>MTAAGIEPRRHHLLPAFYLDRWADGNRVRVTDLLRNRNAYETAPRSAALETDFYRLQEANGISPVYWEAWLSEVEGHAATALREIDAERMLSDESQQWLCLFLATQMMRGRKARRGHRALFAAELAQVRAANGDESLAEELRKGSIFNFADADDVPTIMAEVDRVFADPEILPITRENDLEALATLATHVAGLLTTRHLALYRTRRALITSDEPVVELHENRRDQRCMGECGVLQSLLSPSTRTKSWPCTGVTSNHVTSARHWTRRRLLSSTPRSLRTLMPSPCRSLGTSLRKGCSCRKSLRVTGRNTSQTPSLGTCCSASGRRAGGKGEMMRRAAWSPAGGRLTFRPRRLRLLRSRQSSTVGCERMAAVGSSALSLCSRPCWNLVAELDMRWLAVRGGPRVTLTIEMQHA</sequence>
<keyword evidence="2" id="KW-1185">Reference proteome</keyword>
<gene>
    <name evidence="1" type="ORF">QFZ53_001434</name>
</gene>
<dbReference type="EMBL" id="JAUSXV010000001">
    <property type="protein sequence ID" value="MDQ0647238.1"/>
    <property type="molecule type" value="Genomic_DNA"/>
</dbReference>
<proteinExistence type="predicted"/>
<evidence type="ECO:0000313" key="2">
    <source>
        <dbReference type="Proteomes" id="UP001244427"/>
    </source>
</evidence>
<organism evidence="1 2">
    <name type="scientific">Microbacterium natoriense</name>
    <dbReference type="NCBI Taxonomy" id="284570"/>
    <lineage>
        <taxon>Bacteria</taxon>
        <taxon>Bacillati</taxon>
        <taxon>Actinomycetota</taxon>
        <taxon>Actinomycetes</taxon>
        <taxon>Micrococcales</taxon>
        <taxon>Microbacteriaceae</taxon>
        <taxon>Microbacterium</taxon>
    </lineage>
</organism>
<dbReference type="AlphaFoldDB" id="A0AAW8EVD5"/>
<dbReference type="RefSeq" id="WP_373426320.1">
    <property type="nucleotide sequence ID" value="NZ_JAUSXV010000001.1"/>
</dbReference>
<evidence type="ECO:0008006" key="3">
    <source>
        <dbReference type="Google" id="ProtNLM"/>
    </source>
</evidence>
<protein>
    <recommendedName>
        <fullName evidence="3">DUF4238 domain-containing protein</fullName>
    </recommendedName>
</protein>
<accession>A0AAW8EVD5</accession>
<dbReference type="Proteomes" id="UP001244427">
    <property type="component" value="Unassembled WGS sequence"/>
</dbReference>
<dbReference type="Pfam" id="PF14022">
    <property type="entry name" value="DUF4238"/>
    <property type="match status" value="1"/>
</dbReference>
<reference evidence="1 2" key="1">
    <citation type="submission" date="2023-07" db="EMBL/GenBank/DDBJ databases">
        <title>Comparative genomics of wheat-associated soil bacteria to identify genetic determinants of phenazine resistance.</title>
        <authorList>
            <person name="Mouncey N."/>
        </authorList>
    </citation>
    <scope>NUCLEOTIDE SEQUENCE [LARGE SCALE GENOMIC DNA]</scope>
    <source>
        <strain evidence="1 2">W4I9-1</strain>
    </source>
</reference>
<comment type="caution">
    <text evidence="1">The sequence shown here is derived from an EMBL/GenBank/DDBJ whole genome shotgun (WGS) entry which is preliminary data.</text>
</comment>
<name>A0AAW8EVD5_9MICO</name>